<dbReference type="GO" id="GO:0000379">
    <property type="term" value="P:tRNA-type intron splice site recognition and cleavage"/>
    <property type="evidence" value="ECO:0007669"/>
    <property type="project" value="TreeGrafter"/>
</dbReference>
<evidence type="ECO:0000313" key="5">
    <source>
        <dbReference type="Proteomes" id="UP000009138"/>
    </source>
</evidence>
<reference evidence="4 5" key="1">
    <citation type="journal article" date="2009" name="PLoS Genet.">
        <title>Genomic analysis of the basal lineage fungus Rhizopus oryzae reveals a whole-genome duplication.</title>
        <authorList>
            <person name="Ma L.-J."/>
            <person name="Ibrahim A.S."/>
            <person name="Skory C."/>
            <person name="Grabherr M.G."/>
            <person name="Burger G."/>
            <person name="Butler M."/>
            <person name="Elias M."/>
            <person name="Idnurm A."/>
            <person name="Lang B.F."/>
            <person name="Sone T."/>
            <person name="Abe A."/>
            <person name="Calvo S.E."/>
            <person name="Corrochano L.M."/>
            <person name="Engels R."/>
            <person name="Fu J."/>
            <person name="Hansberg W."/>
            <person name="Kim J.-M."/>
            <person name="Kodira C.D."/>
            <person name="Koehrsen M.J."/>
            <person name="Liu B."/>
            <person name="Miranda-Saavedra D."/>
            <person name="O'Leary S."/>
            <person name="Ortiz-Castellanos L."/>
            <person name="Poulter R."/>
            <person name="Rodriguez-Romero J."/>
            <person name="Ruiz-Herrera J."/>
            <person name="Shen Y.-Q."/>
            <person name="Zeng Q."/>
            <person name="Galagan J."/>
            <person name="Birren B.W."/>
            <person name="Cuomo C.A."/>
            <person name="Wickes B.L."/>
        </authorList>
    </citation>
    <scope>NUCLEOTIDE SEQUENCE [LARGE SCALE GENOMIC DNA]</scope>
    <source>
        <strain evidence="5">RA 99-880 / ATCC MYA-4621 / FGSC 9543 / NRRL 43880</strain>
    </source>
</reference>
<evidence type="ECO:0000259" key="3">
    <source>
        <dbReference type="Pfam" id="PF12928"/>
    </source>
</evidence>
<dbReference type="Gene3D" id="3.40.1350.150">
    <property type="match status" value="1"/>
</dbReference>
<dbReference type="InterPro" id="IPR024336">
    <property type="entry name" value="tRNA_splic_suSen54_N"/>
</dbReference>
<dbReference type="PANTHER" id="PTHR21027">
    <property type="entry name" value="TRNA-SPLICING ENDONUCLEASE SUBUNIT SEN54"/>
    <property type="match status" value="1"/>
</dbReference>
<dbReference type="Pfam" id="PF12928">
    <property type="entry name" value="tRNA_int_end_N2"/>
    <property type="match status" value="1"/>
</dbReference>
<keyword evidence="5" id="KW-1185">Reference proteome</keyword>
<name>I1C198_RHIO9</name>
<dbReference type="eggNOG" id="KOG4772">
    <property type="taxonomic scope" value="Eukaryota"/>
</dbReference>
<accession>I1C198</accession>
<dbReference type="GeneID" id="93613904"/>
<evidence type="ECO:0000256" key="1">
    <source>
        <dbReference type="ARBA" id="ARBA00005736"/>
    </source>
</evidence>
<gene>
    <name evidence="4" type="ORF">RO3G_06933</name>
</gene>
<dbReference type="InParanoid" id="I1C198"/>
<dbReference type="EMBL" id="CH476736">
    <property type="protein sequence ID" value="EIE82228.1"/>
    <property type="molecule type" value="Genomic_DNA"/>
</dbReference>
<sequence>MSDCEELVDYSQLIKKKNIHNLKFDFSRPKRPKSNEDQTTYAQDALFQCLENKGRLQKSVCEGIVDSNWIKITVNKGTHLHTVGMSHQGHIRLNPEEAAFLVSRNALIVRDEDRVLTFEDLCEFIVEDTWLTFDKYLVYAYLKRLGYIVMRSKAIARQPHSVSYWQWWSEKISHWFNRSRKKRGPLVWNYSCSDYYTVYSTLQIIPSSSPLYKPFNQAWMIDWDVYKPRPTWKKKDPGLPDYRIVVKNIQEPIPTLDSQYQLFSQSNDTQLLIALVGDTEGVLFLNLMSNTVQTIVKP</sequence>
<dbReference type="AlphaFoldDB" id="I1C198"/>
<dbReference type="OMA" id="TITHWIQ"/>
<organism evidence="4 5">
    <name type="scientific">Rhizopus delemar (strain RA 99-880 / ATCC MYA-4621 / FGSC 9543 / NRRL 43880)</name>
    <name type="common">Mucormycosis agent</name>
    <name type="synonym">Rhizopus arrhizus var. delemar</name>
    <dbReference type="NCBI Taxonomy" id="246409"/>
    <lineage>
        <taxon>Eukaryota</taxon>
        <taxon>Fungi</taxon>
        <taxon>Fungi incertae sedis</taxon>
        <taxon>Mucoromycota</taxon>
        <taxon>Mucoromycotina</taxon>
        <taxon>Mucoromycetes</taxon>
        <taxon>Mucorales</taxon>
        <taxon>Mucorineae</taxon>
        <taxon>Rhizopodaceae</taxon>
        <taxon>Rhizopus</taxon>
    </lineage>
</organism>
<dbReference type="FunCoup" id="I1C198">
    <property type="interactions" value="4"/>
</dbReference>
<dbReference type="Proteomes" id="UP000009138">
    <property type="component" value="Unassembled WGS sequence"/>
</dbReference>
<dbReference type="OrthoDB" id="408683at2759"/>
<comment type="similarity">
    <text evidence="1">Belongs to the SEN54 family.</text>
</comment>
<dbReference type="InterPro" id="IPR024337">
    <property type="entry name" value="tRNA_splic_suSen54"/>
</dbReference>
<dbReference type="GO" id="GO:0000214">
    <property type="term" value="C:tRNA-intron endonuclease complex"/>
    <property type="evidence" value="ECO:0007669"/>
    <property type="project" value="TreeGrafter"/>
</dbReference>
<proteinExistence type="inferred from homology"/>
<feature type="domain" description="tRNA-splicing endonuclease subunit Sen54 N-terminal" evidence="3">
    <location>
        <begin position="53"/>
        <end position="110"/>
    </location>
</feature>
<dbReference type="STRING" id="246409.I1C198"/>
<evidence type="ECO:0000256" key="2">
    <source>
        <dbReference type="ARBA" id="ARBA00022694"/>
    </source>
</evidence>
<protein>
    <recommendedName>
        <fullName evidence="3">tRNA-splicing endonuclease subunit Sen54 N-terminal domain-containing protein</fullName>
    </recommendedName>
</protein>
<dbReference type="RefSeq" id="XP_067517624.1">
    <property type="nucleotide sequence ID" value="XM_067661523.1"/>
</dbReference>
<evidence type="ECO:0000313" key="4">
    <source>
        <dbReference type="EMBL" id="EIE82228.1"/>
    </source>
</evidence>
<dbReference type="VEuPathDB" id="FungiDB:RO3G_06933"/>
<dbReference type="PANTHER" id="PTHR21027:SF1">
    <property type="entry name" value="TRNA-SPLICING ENDONUCLEASE SUBUNIT SEN54"/>
    <property type="match status" value="1"/>
</dbReference>
<keyword evidence="2" id="KW-0819">tRNA processing</keyword>